<evidence type="ECO:0000313" key="18">
    <source>
        <dbReference type="EMBL" id="GGX57387.1"/>
    </source>
</evidence>
<dbReference type="GO" id="GO:0009252">
    <property type="term" value="P:peptidoglycan biosynthetic process"/>
    <property type="evidence" value="ECO:0007669"/>
    <property type="project" value="UniProtKB-KW"/>
</dbReference>
<evidence type="ECO:0000256" key="1">
    <source>
        <dbReference type="ARBA" id="ARBA00004752"/>
    </source>
</evidence>
<dbReference type="PANTHER" id="PTHR32282:SF33">
    <property type="entry name" value="PEPTIDOGLYCAN GLYCOSYLTRANSFERASE"/>
    <property type="match status" value="1"/>
</dbReference>
<dbReference type="GO" id="GO:0030288">
    <property type="term" value="C:outer membrane-bounded periplasmic space"/>
    <property type="evidence" value="ECO:0007669"/>
    <property type="project" value="TreeGrafter"/>
</dbReference>
<keyword evidence="15" id="KW-1133">Transmembrane helix</keyword>
<gene>
    <name evidence="18" type="ORF">GCM10011309_02950</name>
</gene>
<evidence type="ECO:0000256" key="11">
    <source>
        <dbReference type="ARBA" id="ARBA00023268"/>
    </source>
</evidence>
<evidence type="ECO:0000256" key="4">
    <source>
        <dbReference type="ARBA" id="ARBA00022645"/>
    </source>
</evidence>
<evidence type="ECO:0000256" key="9">
    <source>
        <dbReference type="ARBA" id="ARBA00022960"/>
    </source>
</evidence>
<keyword evidence="4" id="KW-0121">Carboxypeptidase</keyword>
<dbReference type="InterPro" id="IPR036950">
    <property type="entry name" value="PBP_transglycosylase"/>
</dbReference>
<proteinExistence type="inferred from homology"/>
<comment type="caution">
    <text evidence="18">The sequence shown here is derived from an EMBL/GenBank/DDBJ whole genome shotgun (WGS) entry which is preliminary data.</text>
</comment>
<feature type="domain" description="Glycosyl transferase family 51" evidence="17">
    <location>
        <begin position="90"/>
        <end position="251"/>
    </location>
</feature>
<keyword evidence="9" id="KW-0133">Cell shape</keyword>
<keyword evidence="7" id="KW-0808">Transferase</keyword>
<dbReference type="InterPro" id="IPR050396">
    <property type="entry name" value="Glycosyltr_51/Transpeptidase"/>
</dbReference>
<dbReference type="GO" id="GO:0008658">
    <property type="term" value="F:penicillin binding"/>
    <property type="evidence" value="ECO:0007669"/>
    <property type="project" value="InterPro"/>
</dbReference>
<evidence type="ECO:0000259" key="17">
    <source>
        <dbReference type="Pfam" id="PF00912"/>
    </source>
</evidence>
<keyword evidence="10" id="KW-0573">Peptidoglycan synthesis</keyword>
<organism evidence="18 19">
    <name type="scientific">Litorimonas cladophorae</name>
    <dbReference type="NCBI Taxonomy" id="1220491"/>
    <lineage>
        <taxon>Bacteria</taxon>
        <taxon>Pseudomonadati</taxon>
        <taxon>Pseudomonadota</taxon>
        <taxon>Alphaproteobacteria</taxon>
        <taxon>Maricaulales</taxon>
        <taxon>Robiginitomaculaceae</taxon>
    </lineage>
</organism>
<dbReference type="SUPFAM" id="SSF56601">
    <property type="entry name" value="beta-lactamase/transpeptidase-like"/>
    <property type="match status" value="1"/>
</dbReference>
<accession>A0A918KBX8</accession>
<evidence type="ECO:0000256" key="12">
    <source>
        <dbReference type="ARBA" id="ARBA00023316"/>
    </source>
</evidence>
<keyword evidence="6" id="KW-0328">Glycosyltransferase</keyword>
<dbReference type="GO" id="GO:0006508">
    <property type="term" value="P:proteolysis"/>
    <property type="evidence" value="ECO:0007669"/>
    <property type="project" value="UniProtKB-KW"/>
</dbReference>
<sequence length="663" mass="72894">MPTFRADINPQAVANDNRKRKRRAIWLLILAILCGVTAVGYFQTRYYLLKDLPSLPDKRTMWELNLQPTITLLDKDGKEIGHRGPYIGAPLKLGQMPSYVGDAFLAIEDERFYQHAGIDNKAILRALFENTRAGEKTQGGSTLTQQLVKNIVLSPEKSYRRKFQEAVLARDMEAVLSKPEILELYINRIPMGPRVFGVEAAAQKYFGKSAKEINLAEAALLAGLPQAPSRYNPTQHYDRAVTRSKLVLQRMVANDMITMAQQQEALDNPPIIAEDAEPLIDENAIGYIFDMIAEQAPTLVTDGQKDLIITTTIDTERQKIAQSALEDMLVKSATRKKVSEGAIVSIDNATGAVLALVGGRDYQTSKFNRAEQAKRQPGSSFKTFAYAAALEHGFTPGTVRIDQPTQIGNWAPENYTRRYRGPMTVREALKLSINTIAAQVTAEVGPSQVASLAKRFGIDSELRPEYSLALGSSEVTLVEMTRAYSVFANEGLLRPTHMITEIRNTSGAPLYKRRTVAGRRVYPVPYARQMTSMLRDVIDTGTGHGARLGNRQAGGKTGTSQDYRDAWFVGFTAQLTTGVWLGNDDNSSMRKVTGGLLPVDVWKDYMRAAHKGLPNAALSAPDPNIDDARAQALATFYEGLGEAFIQERDMAAGGGSAQTGAGR</sequence>
<dbReference type="SUPFAM" id="SSF53955">
    <property type="entry name" value="Lysozyme-like"/>
    <property type="match status" value="1"/>
</dbReference>
<dbReference type="GO" id="GO:0071555">
    <property type="term" value="P:cell wall organization"/>
    <property type="evidence" value="ECO:0007669"/>
    <property type="project" value="UniProtKB-KW"/>
</dbReference>
<evidence type="ECO:0000256" key="6">
    <source>
        <dbReference type="ARBA" id="ARBA00022676"/>
    </source>
</evidence>
<dbReference type="AlphaFoldDB" id="A0A918KBX8"/>
<keyword evidence="5" id="KW-0645">Protease</keyword>
<comment type="pathway">
    <text evidence="1">Cell wall biogenesis; peptidoglycan biosynthesis.</text>
</comment>
<dbReference type="Proteomes" id="UP000600865">
    <property type="component" value="Unassembled WGS sequence"/>
</dbReference>
<keyword evidence="19" id="KW-1185">Reference proteome</keyword>
<feature type="domain" description="Penicillin-binding protein transpeptidase" evidence="16">
    <location>
        <begin position="341"/>
        <end position="574"/>
    </location>
</feature>
<evidence type="ECO:0000256" key="14">
    <source>
        <dbReference type="ARBA" id="ARBA00049902"/>
    </source>
</evidence>
<evidence type="ECO:0000256" key="10">
    <source>
        <dbReference type="ARBA" id="ARBA00022984"/>
    </source>
</evidence>
<comment type="similarity">
    <text evidence="2">In the C-terminal section; belongs to the transpeptidase family.</text>
</comment>
<evidence type="ECO:0000256" key="5">
    <source>
        <dbReference type="ARBA" id="ARBA00022670"/>
    </source>
</evidence>
<name>A0A918KBX8_9PROT</name>
<dbReference type="FunFam" id="1.10.3810.10:FF:000001">
    <property type="entry name" value="Penicillin-binding protein 1A"/>
    <property type="match status" value="1"/>
</dbReference>
<dbReference type="Gene3D" id="1.10.3810.10">
    <property type="entry name" value="Biosynthetic peptidoglycan transglycosylase-like"/>
    <property type="match status" value="1"/>
</dbReference>
<evidence type="ECO:0000256" key="2">
    <source>
        <dbReference type="ARBA" id="ARBA00007090"/>
    </source>
</evidence>
<dbReference type="Pfam" id="PF00905">
    <property type="entry name" value="Transpeptidase"/>
    <property type="match status" value="1"/>
</dbReference>
<dbReference type="EMBL" id="BMYV01000001">
    <property type="protein sequence ID" value="GGX57387.1"/>
    <property type="molecule type" value="Genomic_DNA"/>
</dbReference>
<dbReference type="GO" id="GO:0008955">
    <property type="term" value="F:peptidoglycan glycosyltransferase activity"/>
    <property type="evidence" value="ECO:0007669"/>
    <property type="project" value="UniProtKB-EC"/>
</dbReference>
<comment type="catalytic activity">
    <reaction evidence="14">
        <text>[GlcNAc-(1-&gt;4)-Mur2Ac(oyl-L-Ala-gamma-D-Glu-L-Lys-D-Ala-D-Ala)](n)-di-trans,octa-cis-undecaprenyl diphosphate + beta-D-GlcNAc-(1-&gt;4)-Mur2Ac(oyl-L-Ala-gamma-D-Glu-L-Lys-D-Ala-D-Ala)-di-trans,octa-cis-undecaprenyl diphosphate = [GlcNAc-(1-&gt;4)-Mur2Ac(oyl-L-Ala-gamma-D-Glu-L-Lys-D-Ala-D-Ala)](n+1)-di-trans,octa-cis-undecaprenyl diphosphate + di-trans,octa-cis-undecaprenyl diphosphate + H(+)</text>
        <dbReference type="Rhea" id="RHEA:23708"/>
        <dbReference type="Rhea" id="RHEA-COMP:9602"/>
        <dbReference type="Rhea" id="RHEA-COMP:9603"/>
        <dbReference type="ChEBI" id="CHEBI:15378"/>
        <dbReference type="ChEBI" id="CHEBI:58405"/>
        <dbReference type="ChEBI" id="CHEBI:60033"/>
        <dbReference type="ChEBI" id="CHEBI:78435"/>
        <dbReference type="EC" id="2.4.99.28"/>
    </reaction>
</comment>
<keyword evidence="12" id="KW-0961">Cell wall biogenesis/degradation</keyword>
<evidence type="ECO:0000256" key="8">
    <source>
        <dbReference type="ARBA" id="ARBA00022801"/>
    </source>
</evidence>
<keyword evidence="8" id="KW-0378">Hydrolase</keyword>
<keyword evidence="15" id="KW-0812">Transmembrane</keyword>
<dbReference type="InterPro" id="IPR001460">
    <property type="entry name" value="PCN-bd_Tpept"/>
</dbReference>
<dbReference type="RefSeq" id="WP_189580383.1">
    <property type="nucleotide sequence ID" value="NZ_BMYV01000001.1"/>
</dbReference>
<dbReference type="Gene3D" id="3.40.710.10">
    <property type="entry name" value="DD-peptidase/beta-lactamase superfamily"/>
    <property type="match status" value="1"/>
</dbReference>
<evidence type="ECO:0000256" key="15">
    <source>
        <dbReference type="SAM" id="Phobius"/>
    </source>
</evidence>
<dbReference type="InterPro" id="IPR012338">
    <property type="entry name" value="Beta-lactam/transpept-like"/>
</dbReference>
<evidence type="ECO:0000256" key="13">
    <source>
        <dbReference type="ARBA" id="ARBA00034000"/>
    </source>
</evidence>
<reference evidence="18 19" key="1">
    <citation type="journal article" date="2014" name="Int. J. Syst. Evol. Microbiol.">
        <title>Complete genome sequence of Corynebacterium casei LMG S-19264T (=DSM 44701T), isolated from a smear-ripened cheese.</title>
        <authorList>
            <consortium name="US DOE Joint Genome Institute (JGI-PGF)"/>
            <person name="Walter F."/>
            <person name="Albersmeier A."/>
            <person name="Kalinowski J."/>
            <person name="Ruckert C."/>
        </authorList>
    </citation>
    <scope>NUCLEOTIDE SEQUENCE [LARGE SCALE GENOMIC DNA]</scope>
    <source>
        <strain evidence="18 19">KCTC 23968</strain>
    </source>
</reference>
<evidence type="ECO:0000259" key="16">
    <source>
        <dbReference type="Pfam" id="PF00905"/>
    </source>
</evidence>
<dbReference type="GO" id="GO:0009002">
    <property type="term" value="F:serine-type D-Ala-D-Ala carboxypeptidase activity"/>
    <property type="evidence" value="ECO:0007669"/>
    <property type="project" value="UniProtKB-EC"/>
</dbReference>
<keyword evidence="15" id="KW-0472">Membrane</keyword>
<evidence type="ECO:0000313" key="19">
    <source>
        <dbReference type="Proteomes" id="UP000600865"/>
    </source>
</evidence>
<protein>
    <recommendedName>
        <fullName evidence="20">Penicillin-insensitive transglycosylase</fullName>
    </recommendedName>
</protein>
<evidence type="ECO:0000256" key="7">
    <source>
        <dbReference type="ARBA" id="ARBA00022679"/>
    </source>
</evidence>
<dbReference type="InterPro" id="IPR001264">
    <property type="entry name" value="Glyco_trans_51"/>
</dbReference>
<feature type="transmembrane region" description="Helical" evidence="15">
    <location>
        <begin position="24"/>
        <end position="42"/>
    </location>
</feature>
<dbReference type="PANTHER" id="PTHR32282">
    <property type="entry name" value="BINDING PROTEIN TRANSPEPTIDASE, PUTATIVE-RELATED"/>
    <property type="match status" value="1"/>
</dbReference>
<comment type="similarity">
    <text evidence="3">In the N-terminal section; belongs to the glycosyltransferase 51 family.</text>
</comment>
<evidence type="ECO:0008006" key="20">
    <source>
        <dbReference type="Google" id="ProtNLM"/>
    </source>
</evidence>
<evidence type="ECO:0000256" key="3">
    <source>
        <dbReference type="ARBA" id="ARBA00007739"/>
    </source>
</evidence>
<dbReference type="GO" id="GO:0008360">
    <property type="term" value="P:regulation of cell shape"/>
    <property type="evidence" value="ECO:0007669"/>
    <property type="project" value="UniProtKB-KW"/>
</dbReference>
<comment type="catalytic activity">
    <reaction evidence="13">
        <text>Preferential cleavage: (Ac)2-L-Lys-D-Ala-|-D-Ala. Also transpeptidation of peptidyl-alanyl moieties that are N-acyl substituents of D-alanine.</text>
        <dbReference type="EC" id="3.4.16.4"/>
    </reaction>
</comment>
<dbReference type="Pfam" id="PF00912">
    <property type="entry name" value="Transgly"/>
    <property type="match status" value="1"/>
</dbReference>
<keyword evidence="11" id="KW-0511">Multifunctional enzyme</keyword>
<dbReference type="InterPro" id="IPR023346">
    <property type="entry name" value="Lysozyme-like_dom_sf"/>
</dbReference>
<dbReference type="NCBIfam" id="TIGR02074">
    <property type="entry name" value="PBP_1a_fam"/>
    <property type="match status" value="1"/>
</dbReference>